<dbReference type="KEGG" id="mig:Metig_1685"/>
<dbReference type="KEGG" id="mig:Metig_1478"/>
<dbReference type="KEGG" id="mig:Metig_0311"/>
<evidence type="ECO:0000313" key="11">
    <source>
        <dbReference type="EMBL" id="AEF96715.1"/>
    </source>
</evidence>
<dbReference type="Proteomes" id="UP000009227">
    <property type="component" value="Chromosome"/>
</dbReference>
<evidence type="ECO:0000313" key="3">
    <source>
        <dbReference type="EMBL" id="AEF95867.1"/>
    </source>
</evidence>
<evidence type="ECO:0000313" key="7">
    <source>
        <dbReference type="EMBL" id="AEF96197.1"/>
    </source>
</evidence>
<dbReference type="EMBL" id="CP002737">
    <property type="protein sequence ID" value="AEF96715.1"/>
    <property type="molecule type" value="Genomic_DNA"/>
</dbReference>
<evidence type="ECO:0000313" key="10">
    <source>
        <dbReference type="EMBL" id="AEF96703.1"/>
    </source>
</evidence>
<evidence type="ECO:0000313" key="12">
    <source>
        <dbReference type="EMBL" id="AEF96816.1"/>
    </source>
</evidence>
<dbReference type="Pfam" id="PF01609">
    <property type="entry name" value="DDE_Tnp_1"/>
    <property type="match status" value="1"/>
</dbReference>
<dbReference type="EMBL" id="CP002737">
    <property type="protein sequence ID" value="AEF96589.1"/>
    <property type="molecule type" value="Genomic_DNA"/>
</dbReference>
<dbReference type="EMBL" id="CP002737">
    <property type="protein sequence ID" value="AEF97238.1"/>
    <property type="molecule type" value="Genomic_DNA"/>
</dbReference>
<dbReference type="KEGG" id="mig:Metig_1369"/>
<dbReference type="EMBL" id="CP002737">
    <property type="protein sequence ID" value="AEF96087.1"/>
    <property type="molecule type" value="Genomic_DNA"/>
</dbReference>
<dbReference type="KEGG" id="mig:Metig_1177"/>
<dbReference type="EMBL" id="CP002737">
    <property type="protein sequence ID" value="AEF96197.1"/>
    <property type="molecule type" value="Genomic_DNA"/>
</dbReference>
<evidence type="ECO:0000313" key="19">
    <source>
        <dbReference type="Proteomes" id="UP000009227"/>
    </source>
</evidence>
<dbReference type="KEGG" id="mig:Metig_0532"/>
<dbReference type="KEGG" id="mig:Metig_1577"/>
<evidence type="ECO:0000313" key="6">
    <source>
        <dbReference type="EMBL" id="AEF96154.1"/>
    </source>
</evidence>
<dbReference type="EMBL" id="CP002737">
    <property type="protein sequence ID" value="AEF97217.1"/>
    <property type="molecule type" value="Genomic_DNA"/>
</dbReference>
<evidence type="ECO:0000313" key="4">
    <source>
        <dbReference type="EMBL" id="AEF96020.1"/>
    </source>
</evidence>
<dbReference type="GeneID" id="10644579"/>
<dbReference type="EMBL" id="CP002737">
    <property type="protein sequence ID" value="AEF96348.1"/>
    <property type="molecule type" value="Genomic_DNA"/>
</dbReference>
<evidence type="ECO:0000313" key="14">
    <source>
        <dbReference type="EMBL" id="AEF97012.1"/>
    </source>
</evidence>
<keyword evidence="1" id="KW-1133">Transmembrane helix</keyword>
<dbReference type="KEGG" id="mig:Metig_1627"/>
<dbReference type="EMBL" id="CP002737">
    <property type="protein sequence ID" value="AEF96904.1"/>
    <property type="molecule type" value="Genomic_DNA"/>
</dbReference>
<dbReference type="EMBL" id="CP002737">
    <property type="protein sequence ID" value="AEF97111.1"/>
    <property type="molecule type" value="Genomic_DNA"/>
</dbReference>
<keyword evidence="1" id="KW-0472">Membrane</keyword>
<keyword evidence="1" id="KW-0812">Transmembrane</keyword>
<dbReference type="KEGG" id="mig:Metig_1279"/>
<evidence type="ECO:0000313" key="17">
    <source>
        <dbReference type="EMBL" id="AEF97217.1"/>
    </source>
</evidence>
<feature type="domain" description="Transposase IS4-like" evidence="2">
    <location>
        <begin position="161"/>
        <end position="278"/>
    </location>
</feature>
<dbReference type="STRING" id="880724.Metig_0311"/>
<dbReference type="InterPro" id="IPR002559">
    <property type="entry name" value="Transposase_11"/>
</dbReference>
<evidence type="ECO:0000313" key="18">
    <source>
        <dbReference type="EMBL" id="AEF97238.1"/>
    </source>
</evidence>
<evidence type="ECO:0000313" key="16">
    <source>
        <dbReference type="EMBL" id="AEF97160.1"/>
    </source>
</evidence>
<dbReference type="EMBL" id="CP002737">
    <property type="protein sequence ID" value="AEF97160.1"/>
    <property type="molecule type" value="Genomic_DNA"/>
</dbReference>
<dbReference type="RefSeq" id="WP_013798476.1">
    <property type="nucleotide sequence ID" value="NC_015562.1"/>
</dbReference>
<dbReference type="GO" id="GO:0006313">
    <property type="term" value="P:DNA transposition"/>
    <property type="evidence" value="ECO:0007669"/>
    <property type="project" value="InterPro"/>
</dbReference>
<dbReference type="KEGG" id="mig:Metig_0464"/>
<evidence type="ECO:0000313" key="13">
    <source>
        <dbReference type="EMBL" id="AEF96904.1"/>
    </source>
</evidence>
<evidence type="ECO:0000313" key="15">
    <source>
        <dbReference type="EMBL" id="AEF97111.1"/>
    </source>
</evidence>
<dbReference type="KEGG" id="mig:Metig_0647"/>
<name>F6BF34_METIK</name>
<dbReference type="EMBL" id="CP002737">
    <property type="protein sequence ID" value="AEF96154.1"/>
    <property type="molecule type" value="Genomic_DNA"/>
</dbReference>
<dbReference type="HOGENOM" id="CLU_893149_0_0_2"/>
<dbReference type="AlphaFoldDB" id="F6BF34"/>
<dbReference type="GO" id="GO:0003677">
    <property type="term" value="F:DNA binding"/>
    <property type="evidence" value="ECO:0007669"/>
    <property type="project" value="InterPro"/>
</dbReference>
<evidence type="ECO:0000313" key="5">
    <source>
        <dbReference type="EMBL" id="AEF96087.1"/>
    </source>
</evidence>
<dbReference type="KEGG" id="mig:Metig_0600"/>
<feature type="transmembrane region" description="Helical" evidence="1">
    <location>
        <begin position="21"/>
        <end position="41"/>
    </location>
</feature>
<sequence length="311" mass="36361">MSGRKTKRKGYWKAYDKRFKIFNIKYTYDFVSFIINILLPYKEKRKVGRPLAISYNEYIATLIIKHIFRISLRDLETLSDYLHKKHIDSSTYGKAFQRIKISDLTKIIVGLHLIIANSLKSSVIIYIADSTGVHLLRVYCERIRVVNNEIKKVKYRVFDKMHVLACYYKDYGLISIVMVKWDNGYSSDSKNLLKMIKSLDFVKGAIILLDGGYDDEDLLRELLSIDLIPIVKTKEFKWDYGISKIRKKVKKLFDKKLYKIRGVIEAIFGGLKTKFRLTLNEKLPESRCRATLAVAIVHNILTLMRVISIRE</sequence>
<proteinExistence type="predicted"/>
<evidence type="ECO:0000259" key="2">
    <source>
        <dbReference type="Pfam" id="PF01609"/>
    </source>
</evidence>
<dbReference type="EMBL" id="CP002737">
    <property type="protein sequence ID" value="AEF97012.1"/>
    <property type="molecule type" value="Genomic_DNA"/>
</dbReference>
<dbReference type="KEGG" id="mig:Metig_1048"/>
<evidence type="ECO:0000313" key="8">
    <source>
        <dbReference type="EMBL" id="AEF96348.1"/>
    </source>
</evidence>
<dbReference type="EMBL" id="CP002737">
    <property type="protein sequence ID" value="AEF96020.1"/>
    <property type="molecule type" value="Genomic_DNA"/>
</dbReference>
<evidence type="ECO:0000256" key="1">
    <source>
        <dbReference type="SAM" id="Phobius"/>
    </source>
</evidence>
<dbReference type="OrthoDB" id="386862at2157"/>
<organism evidence="19">
    <name type="scientific">Methanotorris igneus (strain DSM 5666 / JCM 11834 / Kol 5)</name>
    <dbReference type="NCBI Taxonomy" id="880724"/>
    <lineage>
        <taxon>Archaea</taxon>
        <taxon>Methanobacteriati</taxon>
        <taxon>Methanobacteriota</taxon>
        <taxon>Methanomada group</taxon>
        <taxon>Methanococci</taxon>
        <taxon>Methanococcales</taxon>
        <taxon>Methanocaldococcaceae</taxon>
        <taxon>Methanotorris</taxon>
    </lineage>
</organism>
<evidence type="ECO:0000313" key="9">
    <source>
        <dbReference type="EMBL" id="AEF96589.1"/>
    </source>
</evidence>
<reference evidence="13 19" key="1">
    <citation type="submission" date="2011-05" db="EMBL/GenBank/DDBJ databases">
        <title>Complete sequence of Methanotorris igneus Kol 5.</title>
        <authorList>
            <consortium name="US DOE Joint Genome Institute"/>
            <person name="Lucas S."/>
            <person name="Han J."/>
            <person name="Lapidus A."/>
            <person name="Cheng J.-F."/>
            <person name="Goodwin L."/>
            <person name="Pitluck S."/>
            <person name="Peters L."/>
            <person name="Mikhailova N."/>
            <person name="Chertkov O."/>
            <person name="Han C."/>
            <person name="Tapia R."/>
            <person name="Land M."/>
            <person name="Hauser L."/>
            <person name="Kyrpides N."/>
            <person name="Ivanova N."/>
            <person name="Pagani I."/>
            <person name="Sieprawska-Lupa M."/>
            <person name="Whitman W."/>
            <person name="Woyke T."/>
        </authorList>
    </citation>
    <scope>NUCLEOTIDE SEQUENCE [LARGE SCALE GENOMIC DNA]</scope>
    <source>
        <strain evidence="19">DSM 5666 / JCM 11834 / Kol 5</strain>
    </source>
</reference>
<dbReference type="KEGG" id="mig:Metig_1706"/>
<accession>F6BF34</accession>
<dbReference type="GO" id="GO:0004803">
    <property type="term" value="F:transposase activity"/>
    <property type="evidence" value="ECO:0007669"/>
    <property type="project" value="InterPro"/>
</dbReference>
<protein>
    <submittedName>
        <fullName evidence="13">Transposase IS4 family protein</fullName>
    </submittedName>
</protein>
<keyword evidence="19" id="KW-1185">Reference proteome</keyword>
<gene>
    <name evidence="3" type="ordered locus">Metig_0311</name>
    <name evidence="4" type="ordered locus">Metig_0464</name>
    <name evidence="5" type="ordered locus">Metig_0532</name>
    <name evidence="6" type="ordered locus">Metig_0600</name>
    <name evidence="7" type="ordered locus">Metig_0647</name>
    <name evidence="8" type="ordered locus">Metig_0803</name>
    <name evidence="9" type="ordered locus">Metig_1048</name>
    <name evidence="10" type="ordered locus">Metig_1165</name>
    <name evidence="11" type="ordered locus">Metig_1177</name>
    <name evidence="12" type="ordered locus">Metig_1279</name>
    <name evidence="13" type="ordered locus">Metig_1369</name>
    <name evidence="14" type="ordered locus">Metig_1478</name>
    <name evidence="15" type="ordered locus">Metig_1577</name>
    <name evidence="16" type="ordered locus">Metig_1627</name>
    <name evidence="17" type="ordered locus">Metig_1685</name>
    <name evidence="18" type="ordered locus">Metig_1706</name>
</gene>
<dbReference type="EMBL" id="CP002737">
    <property type="protein sequence ID" value="AEF95867.1"/>
    <property type="molecule type" value="Genomic_DNA"/>
</dbReference>
<dbReference type="EMBL" id="CP002737">
    <property type="protein sequence ID" value="AEF96703.1"/>
    <property type="molecule type" value="Genomic_DNA"/>
</dbReference>
<dbReference type="KEGG" id="mig:Metig_0803"/>
<dbReference type="KEGG" id="mig:Metig_1165"/>
<dbReference type="EMBL" id="CP002737">
    <property type="protein sequence ID" value="AEF96816.1"/>
    <property type="molecule type" value="Genomic_DNA"/>
</dbReference>